<sequence>MARSSKMSFLLQRLLHAPSKSPFLKAPSQLCSYSSKQEQVQEISHLQTPPYPPPLTQQQLSTLNQLLPRLLSQPDNLPTALRLTSAALHTTTPLHALPLSSLIHFLTSHPDTSPTFSLLTRLRHSPQIHHHITPIALLLLTSYFNNRMCKPALAVFRWLRRPDSPSPPTRQVYEVVIEGLCRNGFVFEGLSAARDMMLAGEFVAPCCGGLREWLYRGMLKEARVEDAVELNDAILGFEKCAGSGSGSDDEEEAKEKVLAVLERVIARWNE</sequence>
<evidence type="ECO:0000313" key="2">
    <source>
        <dbReference type="Proteomes" id="UP001341840"/>
    </source>
</evidence>
<evidence type="ECO:0008006" key="3">
    <source>
        <dbReference type="Google" id="ProtNLM"/>
    </source>
</evidence>
<comment type="caution">
    <text evidence="1">The sequence shown here is derived from an EMBL/GenBank/DDBJ whole genome shotgun (WGS) entry which is preliminary data.</text>
</comment>
<evidence type="ECO:0000313" key="1">
    <source>
        <dbReference type="EMBL" id="MED6143339.1"/>
    </source>
</evidence>
<gene>
    <name evidence="1" type="ORF">PIB30_005256</name>
</gene>
<proteinExistence type="predicted"/>
<keyword evidence="2" id="KW-1185">Reference proteome</keyword>
<dbReference type="EMBL" id="JASCZI010090631">
    <property type="protein sequence ID" value="MED6143339.1"/>
    <property type="molecule type" value="Genomic_DNA"/>
</dbReference>
<reference evidence="1 2" key="1">
    <citation type="journal article" date="2023" name="Plants (Basel)">
        <title>Bridging the Gap: Combining Genomics and Transcriptomics Approaches to Understand Stylosanthes scabra, an Orphan Legume from the Brazilian Caatinga.</title>
        <authorList>
            <person name="Ferreira-Neto J.R.C."/>
            <person name="da Silva M.D."/>
            <person name="Binneck E."/>
            <person name="de Melo N.F."/>
            <person name="da Silva R.H."/>
            <person name="de Melo A.L.T.M."/>
            <person name="Pandolfi V."/>
            <person name="Bustamante F.O."/>
            <person name="Brasileiro-Vidal A.C."/>
            <person name="Benko-Iseppon A.M."/>
        </authorList>
    </citation>
    <scope>NUCLEOTIDE SEQUENCE [LARGE SCALE GENOMIC DNA]</scope>
    <source>
        <tissue evidence="1">Leaves</tissue>
    </source>
</reference>
<organism evidence="1 2">
    <name type="scientific">Stylosanthes scabra</name>
    <dbReference type="NCBI Taxonomy" id="79078"/>
    <lineage>
        <taxon>Eukaryota</taxon>
        <taxon>Viridiplantae</taxon>
        <taxon>Streptophyta</taxon>
        <taxon>Embryophyta</taxon>
        <taxon>Tracheophyta</taxon>
        <taxon>Spermatophyta</taxon>
        <taxon>Magnoliopsida</taxon>
        <taxon>eudicotyledons</taxon>
        <taxon>Gunneridae</taxon>
        <taxon>Pentapetalae</taxon>
        <taxon>rosids</taxon>
        <taxon>fabids</taxon>
        <taxon>Fabales</taxon>
        <taxon>Fabaceae</taxon>
        <taxon>Papilionoideae</taxon>
        <taxon>50 kb inversion clade</taxon>
        <taxon>dalbergioids sensu lato</taxon>
        <taxon>Dalbergieae</taxon>
        <taxon>Pterocarpus clade</taxon>
        <taxon>Stylosanthes</taxon>
    </lineage>
</organism>
<name>A0ABU6T491_9FABA</name>
<accession>A0ABU6T491</accession>
<dbReference type="Proteomes" id="UP001341840">
    <property type="component" value="Unassembled WGS sequence"/>
</dbReference>
<protein>
    <recommendedName>
        <fullName evidence="3">Pentatricopeptide repeat-containing protein</fullName>
    </recommendedName>
</protein>